<protein>
    <recommendedName>
        <fullName evidence="2">DUF2382 domain-containing protein</fullName>
    </recommendedName>
</protein>
<dbReference type="RefSeq" id="WP_126627046.1">
    <property type="nucleotide sequence ID" value="NZ_BIFT01000001.1"/>
</dbReference>
<keyword evidence="4" id="KW-1185">Reference proteome</keyword>
<dbReference type="Proteomes" id="UP000287171">
    <property type="component" value="Unassembled WGS sequence"/>
</dbReference>
<feature type="domain" description="DUF2382" evidence="2">
    <location>
        <begin position="234"/>
        <end position="290"/>
    </location>
</feature>
<evidence type="ECO:0000313" key="3">
    <source>
        <dbReference type="EMBL" id="GCE26616.1"/>
    </source>
</evidence>
<proteinExistence type="predicted"/>
<feature type="region of interest" description="Disordered" evidence="1">
    <location>
        <begin position="263"/>
        <end position="339"/>
    </location>
</feature>
<evidence type="ECO:0000256" key="1">
    <source>
        <dbReference type="SAM" id="MobiDB-lite"/>
    </source>
</evidence>
<evidence type="ECO:0000313" key="4">
    <source>
        <dbReference type="Proteomes" id="UP000287171"/>
    </source>
</evidence>
<feature type="compositionally biased region" description="Basic and acidic residues" evidence="1">
    <location>
        <begin position="283"/>
        <end position="331"/>
    </location>
</feature>
<gene>
    <name evidence="3" type="ORF">KDA_21000</name>
</gene>
<name>A0A402B5J3_9CHLR</name>
<accession>A0A402B5J3</accession>
<reference evidence="4" key="1">
    <citation type="submission" date="2018-12" db="EMBL/GenBank/DDBJ databases">
        <title>Tengunoibacter tsumagoiensis gen. nov., sp. nov., Dictyobacter kobayashii sp. nov., D. alpinus sp. nov., and D. joshuensis sp. nov. and description of Dictyobacteraceae fam. nov. within the order Ktedonobacterales isolated from Tengu-no-mugimeshi.</title>
        <authorList>
            <person name="Wang C.M."/>
            <person name="Zheng Y."/>
            <person name="Sakai Y."/>
            <person name="Toyoda A."/>
            <person name="Minakuchi Y."/>
            <person name="Abe K."/>
            <person name="Yokota A."/>
            <person name="Yabe S."/>
        </authorList>
    </citation>
    <scope>NUCLEOTIDE SEQUENCE [LARGE SCALE GENOMIC DNA]</scope>
    <source>
        <strain evidence="4">Uno16</strain>
    </source>
</reference>
<dbReference type="Pfam" id="PF09557">
    <property type="entry name" value="DUF2382"/>
    <property type="match status" value="1"/>
</dbReference>
<comment type="caution">
    <text evidence="3">The sequence shown here is derived from an EMBL/GenBank/DDBJ whole genome shotgun (WGS) entry which is preliminary data.</text>
</comment>
<sequence length="339" mass="36018">MTTNYNRLVIGVFSRDTDAKGALDEILQLGLAKDQLGFALRDSNAATSSLRKDLMNLGVPVDAATYYENQYNAGCPIVSVDAREREIDVISILHRYGAIDEKNTMAGTASQAGAYNAGATGGQAGAYTAGAAGGQTGTYNAEAAGGQTGGYDSGAMREPQKPFDTGQAKSYDADAVREPQKPFDTGQAKGFDAGTVRDKTSSTYGAAKESITETFGMRGQEKPAMGQQPMQGGQAQNMAAGESKAMNVPFSEQQVDISRDTKIVGDMDVNKRSVQGGQSVGGEVKREEMRMSSEGEILPDTRGEKRPDAKSALDRAKDYIDDKLHLDDNRPTEGPPMNP</sequence>
<dbReference type="EMBL" id="BIFT01000001">
    <property type="protein sequence ID" value="GCE26616.1"/>
    <property type="molecule type" value="Genomic_DNA"/>
</dbReference>
<feature type="region of interest" description="Disordered" evidence="1">
    <location>
        <begin position="180"/>
        <end position="204"/>
    </location>
</feature>
<evidence type="ECO:0000259" key="2">
    <source>
        <dbReference type="Pfam" id="PF09557"/>
    </source>
</evidence>
<organism evidence="3 4">
    <name type="scientific">Dictyobacter alpinus</name>
    <dbReference type="NCBI Taxonomy" id="2014873"/>
    <lineage>
        <taxon>Bacteria</taxon>
        <taxon>Bacillati</taxon>
        <taxon>Chloroflexota</taxon>
        <taxon>Ktedonobacteria</taxon>
        <taxon>Ktedonobacterales</taxon>
        <taxon>Dictyobacteraceae</taxon>
        <taxon>Dictyobacter</taxon>
    </lineage>
</organism>
<dbReference type="InterPro" id="IPR019060">
    <property type="entry name" value="DUF2382"/>
</dbReference>
<dbReference type="AlphaFoldDB" id="A0A402B5J3"/>